<accession>A0A0F5FUP7</accession>
<dbReference type="AlphaFoldDB" id="A0A0F5FUP7"/>
<evidence type="ECO:0000259" key="1">
    <source>
        <dbReference type="Pfam" id="PF12894"/>
    </source>
</evidence>
<dbReference type="Pfam" id="PF00400">
    <property type="entry name" value="WD40"/>
    <property type="match status" value="2"/>
</dbReference>
<comment type="caution">
    <text evidence="2">The sequence shown here is derived from an EMBL/GenBank/DDBJ whole genome shotgun (WGS) entry which is preliminary data.</text>
</comment>
<sequence length="331" mass="34550">MRALTQDWRLGAPGTGLAWLGETLVAAAGDGRLHFAEAGAQALNALDLHRGTIFAIAADPARQRVVTGGDDGRVCAATPDGSEEMLTRPGRWIEAVTVSRKGVVAVGIGKEVLVWREGTPSTFEVPTTAAALTFDQKGASLAVAHYGGVSLFDPAHPKRAPQRLVWKGSHIRVTFSPNGKFVVSVMSENALHGWRVKDAANMAMSGYPAKPRSLSWSADGRLLASSGADGAIIWSFAGRDGPMGTSAITLGKRGVQVTALTWHPGAPMLALGYRDGAVRLCRAEDGAMLPLLEPNGEPISHLSFSPAGASLAALSEQGRLARFALSAGGES</sequence>
<dbReference type="Gene3D" id="2.130.10.10">
    <property type="entry name" value="YVTN repeat-like/Quinoprotein amine dehydrogenase"/>
    <property type="match status" value="2"/>
</dbReference>
<keyword evidence="3" id="KW-1185">Reference proteome</keyword>
<dbReference type="InterPro" id="IPR024977">
    <property type="entry name" value="Apc4-like_WD40_dom"/>
</dbReference>
<name>A0A0F5FUP7_9HYPH</name>
<dbReference type="Proteomes" id="UP000033632">
    <property type="component" value="Unassembled WGS sequence"/>
</dbReference>
<dbReference type="SUPFAM" id="SSF50998">
    <property type="entry name" value="Quinoprotein alcohol dehydrogenase-like"/>
    <property type="match status" value="1"/>
</dbReference>
<dbReference type="InterPro" id="IPR001680">
    <property type="entry name" value="WD40_rpt"/>
</dbReference>
<dbReference type="PATRIC" id="fig|443610.3.peg.4261"/>
<protein>
    <recommendedName>
        <fullName evidence="1">Anaphase-promoting complex subunit 4-like WD40 domain-containing protein</fullName>
    </recommendedName>
</protein>
<dbReference type="EMBL" id="JZEX01000087">
    <property type="protein sequence ID" value="KKB12300.1"/>
    <property type="molecule type" value="Genomic_DNA"/>
</dbReference>
<dbReference type="PANTHER" id="PTHR19879">
    <property type="entry name" value="TRANSCRIPTION INITIATION FACTOR TFIID"/>
    <property type="match status" value="1"/>
</dbReference>
<dbReference type="InterPro" id="IPR015943">
    <property type="entry name" value="WD40/YVTN_repeat-like_dom_sf"/>
</dbReference>
<feature type="domain" description="Anaphase-promoting complex subunit 4-like WD40" evidence="1">
    <location>
        <begin position="251"/>
        <end position="304"/>
    </location>
</feature>
<gene>
    <name evidence="2" type="ORF">VE25_08430</name>
</gene>
<dbReference type="InterPro" id="IPR011047">
    <property type="entry name" value="Quinoprotein_ADH-like_sf"/>
</dbReference>
<reference evidence="2 3" key="1">
    <citation type="submission" date="2015-03" db="EMBL/GenBank/DDBJ databases">
        <authorList>
            <person name="Hassan Y.I."/>
            <person name="Lepp D."/>
            <person name="Li X.-Z."/>
            <person name="Zhou T."/>
        </authorList>
    </citation>
    <scope>NUCLEOTIDE SEQUENCE [LARGE SCALE GENOMIC DNA]</scope>
    <source>
        <strain evidence="2 3">BD-c194</strain>
    </source>
</reference>
<organism evidence="2 3">
    <name type="scientific">Devosia geojensis</name>
    <dbReference type="NCBI Taxonomy" id="443610"/>
    <lineage>
        <taxon>Bacteria</taxon>
        <taxon>Pseudomonadati</taxon>
        <taxon>Pseudomonadota</taxon>
        <taxon>Alphaproteobacteria</taxon>
        <taxon>Hyphomicrobiales</taxon>
        <taxon>Devosiaceae</taxon>
        <taxon>Devosia</taxon>
    </lineage>
</organism>
<dbReference type="SMART" id="SM00320">
    <property type="entry name" value="WD40"/>
    <property type="match status" value="4"/>
</dbReference>
<dbReference type="PANTHER" id="PTHR19879:SF9">
    <property type="entry name" value="TRANSCRIPTION INITIATION FACTOR TFIID SUBUNIT 5"/>
    <property type="match status" value="1"/>
</dbReference>
<dbReference type="Pfam" id="PF12894">
    <property type="entry name" value="ANAPC4_WD40"/>
    <property type="match status" value="1"/>
</dbReference>
<evidence type="ECO:0000313" key="3">
    <source>
        <dbReference type="Proteomes" id="UP000033632"/>
    </source>
</evidence>
<proteinExistence type="predicted"/>
<evidence type="ECO:0000313" key="2">
    <source>
        <dbReference type="EMBL" id="KKB12300.1"/>
    </source>
</evidence>
<dbReference type="STRING" id="443610.VE25_08430"/>